<evidence type="ECO:0000313" key="1">
    <source>
        <dbReference type="EMBL" id="GAG54905.1"/>
    </source>
</evidence>
<accession>X0YG84</accession>
<proteinExistence type="predicted"/>
<dbReference type="EMBL" id="BART01007209">
    <property type="protein sequence ID" value="GAG54905.1"/>
    <property type="molecule type" value="Genomic_DNA"/>
</dbReference>
<gene>
    <name evidence="1" type="ORF">S01H4_16435</name>
</gene>
<name>X0YG84_9ZZZZ</name>
<comment type="caution">
    <text evidence="1">The sequence shown here is derived from an EMBL/GenBank/DDBJ whole genome shotgun (WGS) entry which is preliminary data.</text>
</comment>
<dbReference type="AlphaFoldDB" id="X0YG84"/>
<protein>
    <submittedName>
        <fullName evidence="1">Uncharacterized protein</fullName>
    </submittedName>
</protein>
<sequence length="65" mass="7507">MKMKILFIVLAVSIIIMSSYAMAIKPECPPGLSKEKNEKAPGHWKKILNLRAKNILLMRFIVEFY</sequence>
<reference evidence="1" key="1">
    <citation type="journal article" date="2014" name="Front. Microbiol.">
        <title>High frequency of phylogenetically diverse reductive dehalogenase-homologous genes in deep subseafloor sedimentary metagenomes.</title>
        <authorList>
            <person name="Kawai M."/>
            <person name="Futagami T."/>
            <person name="Toyoda A."/>
            <person name="Takaki Y."/>
            <person name="Nishi S."/>
            <person name="Hori S."/>
            <person name="Arai W."/>
            <person name="Tsubouchi T."/>
            <person name="Morono Y."/>
            <person name="Uchiyama I."/>
            <person name="Ito T."/>
            <person name="Fujiyama A."/>
            <person name="Inagaki F."/>
            <person name="Takami H."/>
        </authorList>
    </citation>
    <scope>NUCLEOTIDE SEQUENCE</scope>
    <source>
        <strain evidence="1">Expedition CK06-06</strain>
    </source>
</reference>
<organism evidence="1">
    <name type="scientific">marine sediment metagenome</name>
    <dbReference type="NCBI Taxonomy" id="412755"/>
    <lineage>
        <taxon>unclassified sequences</taxon>
        <taxon>metagenomes</taxon>
        <taxon>ecological metagenomes</taxon>
    </lineage>
</organism>